<dbReference type="GO" id="GO:0046872">
    <property type="term" value="F:metal ion binding"/>
    <property type="evidence" value="ECO:0007669"/>
    <property type="project" value="UniProtKB-KW"/>
</dbReference>
<dbReference type="InterPro" id="IPR025657">
    <property type="entry name" value="RadC_JAB"/>
</dbReference>
<dbReference type="Proteomes" id="UP001159179">
    <property type="component" value="Unassembled WGS sequence"/>
</dbReference>
<dbReference type="PANTHER" id="PTHR30471">
    <property type="entry name" value="DNA REPAIR PROTEIN RADC"/>
    <property type="match status" value="1"/>
</dbReference>
<keyword evidence="4" id="KW-0378">Hydrolase</keyword>
<dbReference type="AlphaFoldDB" id="A0AAW6T4U8"/>
<keyword evidence="3" id="KW-0479">Metal-binding</keyword>
<evidence type="ECO:0000256" key="2">
    <source>
        <dbReference type="ARBA" id="ARBA00022670"/>
    </source>
</evidence>
<dbReference type="InterPro" id="IPR001405">
    <property type="entry name" value="UPF0758"/>
</dbReference>
<keyword evidence="2" id="KW-0645">Protease</keyword>
<comment type="caution">
    <text evidence="9">The sequence shown here is derived from an EMBL/GenBank/DDBJ whole genome shotgun (WGS) entry which is preliminary data.</text>
</comment>
<evidence type="ECO:0000256" key="4">
    <source>
        <dbReference type="ARBA" id="ARBA00022801"/>
    </source>
</evidence>
<feature type="domain" description="MPN" evidence="8">
    <location>
        <begin position="101"/>
        <end position="222"/>
    </location>
</feature>
<evidence type="ECO:0000256" key="5">
    <source>
        <dbReference type="ARBA" id="ARBA00022833"/>
    </source>
</evidence>
<gene>
    <name evidence="9" type="primary">radC</name>
    <name evidence="9" type="ORF">P5X88_20460</name>
</gene>
<evidence type="ECO:0000256" key="3">
    <source>
        <dbReference type="ARBA" id="ARBA00022723"/>
    </source>
</evidence>
<accession>A0AAW6T4U8</accession>
<evidence type="ECO:0000256" key="7">
    <source>
        <dbReference type="RuleBase" id="RU003797"/>
    </source>
</evidence>
<dbReference type="GO" id="GO:0006508">
    <property type="term" value="P:proteolysis"/>
    <property type="evidence" value="ECO:0007669"/>
    <property type="project" value="UniProtKB-KW"/>
</dbReference>
<protein>
    <submittedName>
        <fullName evidence="9">DNA repair protein RadC</fullName>
    </submittedName>
</protein>
<dbReference type="CDD" id="cd08071">
    <property type="entry name" value="MPN_DUF2466"/>
    <property type="match status" value="1"/>
</dbReference>
<dbReference type="InterPro" id="IPR020891">
    <property type="entry name" value="UPF0758_CS"/>
</dbReference>
<evidence type="ECO:0000313" key="9">
    <source>
        <dbReference type="EMBL" id="MDH5163311.1"/>
    </source>
</evidence>
<evidence type="ECO:0000259" key="8">
    <source>
        <dbReference type="PROSITE" id="PS50249"/>
    </source>
</evidence>
<keyword evidence="6" id="KW-0482">Metalloprotease</keyword>
<dbReference type="InterPro" id="IPR037518">
    <property type="entry name" value="MPN"/>
</dbReference>
<reference evidence="9" key="1">
    <citation type="submission" date="2023-03" db="EMBL/GenBank/DDBJ databases">
        <title>Bacterial isolates from washroom surfaces on a university campus.</title>
        <authorList>
            <person name="Holman D.B."/>
            <person name="Gzyl K.E."/>
            <person name="Taheri A.E."/>
        </authorList>
    </citation>
    <scope>NUCLEOTIDE SEQUENCE</scope>
    <source>
        <strain evidence="9">RD03</strain>
    </source>
</reference>
<evidence type="ECO:0000256" key="1">
    <source>
        <dbReference type="ARBA" id="ARBA00010243"/>
    </source>
</evidence>
<dbReference type="NCBIfam" id="TIGR00608">
    <property type="entry name" value="radc"/>
    <property type="match status" value="1"/>
</dbReference>
<dbReference type="Gene3D" id="3.40.140.10">
    <property type="entry name" value="Cytidine Deaminase, domain 2"/>
    <property type="match status" value="1"/>
</dbReference>
<evidence type="ECO:0000256" key="6">
    <source>
        <dbReference type="ARBA" id="ARBA00023049"/>
    </source>
</evidence>
<comment type="similarity">
    <text evidence="1 7">Belongs to the UPF0758 family.</text>
</comment>
<dbReference type="EMBL" id="JAROYP010000014">
    <property type="protein sequence ID" value="MDH5163311.1"/>
    <property type="molecule type" value="Genomic_DNA"/>
</dbReference>
<keyword evidence="5" id="KW-0862">Zinc</keyword>
<dbReference type="GO" id="GO:0008237">
    <property type="term" value="F:metallopeptidase activity"/>
    <property type="evidence" value="ECO:0007669"/>
    <property type="project" value="UniProtKB-KW"/>
</dbReference>
<name>A0AAW6T4U8_9BACI</name>
<dbReference type="Pfam" id="PF04002">
    <property type="entry name" value="RadC"/>
    <property type="match status" value="1"/>
</dbReference>
<dbReference type="PROSITE" id="PS50249">
    <property type="entry name" value="MPN"/>
    <property type="match status" value="1"/>
</dbReference>
<organism evidence="9 10">
    <name type="scientific">Heyndrickxia oleronia</name>
    <dbReference type="NCBI Taxonomy" id="38875"/>
    <lineage>
        <taxon>Bacteria</taxon>
        <taxon>Bacillati</taxon>
        <taxon>Bacillota</taxon>
        <taxon>Bacilli</taxon>
        <taxon>Bacillales</taxon>
        <taxon>Bacillaceae</taxon>
        <taxon>Heyndrickxia</taxon>
    </lineage>
</organism>
<sequence>MDIQLTLTSEQKSFIEIARERVSYYGGCESELSDLLALIVGNKANPNVCYKLSSLSIRELLDLTQDDIRSMGFSKTIAERIYATILFTKKVNSMSLPEMFTINSSEDAYHALKYMQHFEQEVFVVLALDTKNQIIGKDELFKGSLNTSIVHPRETFRFAIRKGAATILVAHNHPSGVERPSREDIEVTKRLAEVGKVIGIELLDHLIIGDGKYFSHREMGYI</sequence>
<dbReference type="PANTHER" id="PTHR30471:SF3">
    <property type="entry name" value="UPF0758 PROTEIN YEES-RELATED"/>
    <property type="match status" value="1"/>
</dbReference>
<proteinExistence type="inferred from homology"/>
<dbReference type="PROSITE" id="PS01302">
    <property type="entry name" value="UPF0758"/>
    <property type="match status" value="1"/>
</dbReference>
<evidence type="ECO:0000313" key="10">
    <source>
        <dbReference type="Proteomes" id="UP001159179"/>
    </source>
</evidence>